<dbReference type="InterPro" id="IPR036691">
    <property type="entry name" value="Endo/exonu/phosph_ase_sf"/>
</dbReference>
<evidence type="ECO:0000313" key="2">
    <source>
        <dbReference type="EMBL" id="JAU29488.1"/>
    </source>
</evidence>
<dbReference type="SUPFAM" id="SSF56219">
    <property type="entry name" value="DNase I-like"/>
    <property type="match status" value="1"/>
</dbReference>
<reference evidence="2" key="1">
    <citation type="submission" date="2016-07" db="EMBL/GenBank/DDBJ databases">
        <title>De novo transcriptome assembly of four accessions of the metal hyperaccumulator plant Noccaea caerulescens.</title>
        <authorList>
            <person name="Blande D."/>
            <person name="Halimaa P."/>
            <person name="Tervahauta A.I."/>
            <person name="Aarts M.G."/>
            <person name="Karenlampi S.O."/>
        </authorList>
    </citation>
    <scope>NUCLEOTIDE SEQUENCE</scope>
</reference>
<dbReference type="Pfam" id="PF03372">
    <property type="entry name" value="Exo_endo_phos"/>
    <property type="match status" value="1"/>
</dbReference>
<dbReference type="EMBL" id="GEVK01023344">
    <property type="protein sequence ID" value="JAU29488.1"/>
    <property type="molecule type" value="Transcribed_RNA"/>
</dbReference>
<feature type="domain" description="Endonuclease/exonuclease/phosphatase" evidence="1">
    <location>
        <begin position="68"/>
        <end position="214"/>
    </location>
</feature>
<dbReference type="PANTHER" id="PTHR33710:SF79">
    <property type="entry name" value="OS06G0205337 PROTEIN"/>
    <property type="match status" value="1"/>
</dbReference>
<gene>
    <name evidence="2" type="ORF">LC_TR19688_c0_g1_i1_g.65575</name>
</gene>
<dbReference type="GO" id="GO:0003824">
    <property type="term" value="F:catalytic activity"/>
    <property type="evidence" value="ECO:0007669"/>
    <property type="project" value="InterPro"/>
</dbReference>
<proteinExistence type="predicted"/>
<protein>
    <recommendedName>
        <fullName evidence="1">Endonuclease/exonuclease/phosphatase domain-containing protein</fullName>
    </recommendedName>
</protein>
<evidence type="ECO:0000259" key="1">
    <source>
        <dbReference type="Pfam" id="PF03372"/>
    </source>
</evidence>
<organism evidence="2">
    <name type="scientific">Noccaea caerulescens</name>
    <name type="common">Alpine penny-cress</name>
    <name type="synonym">Thlaspi caerulescens</name>
    <dbReference type="NCBI Taxonomy" id="107243"/>
    <lineage>
        <taxon>Eukaryota</taxon>
        <taxon>Viridiplantae</taxon>
        <taxon>Streptophyta</taxon>
        <taxon>Embryophyta</taxon>
        <taxon>Tracheophyta</taxon>
        <taxon>Spermatophyta</taxon>
        <taxon>Magnoliopsida</taxon>
        <taxon>eudicotyledons</taxon>
        <taxon>Gunneridae</taxon>
        <taxon>Pentapetalae</taxon>
        <taxon>rosids</taxon>
        <taxon>malvids</taxon>
        <taxon>Brassicales</taxon>
        <taxon>Brassicaceae</taxon>
        <taxon>Coluteocarpeae</taxon>
        <taxon>Noccaea</taxon>
    </lineage>
</organism>
<sequence>MRLLGNGFQQVKFVFGCLLETRVLPEECSTVLFSCLPGWRILTNYDHHHLGRIWFCWSDGVEVTLLFSSAQIITCAVQIPQSGLCFMVSVVYAFNTEIDWRLMWDDIRATQAAYSHLSMPWILIGDYNEILASSEHSLAQYYRTSQLGMRQFQNLVSDCDLTDLSFVGSLFAWWNKRKCDPIGKKLDRALINGDWLTAFPQSFARFEAGGVSDHSRCLVQLSPVIDDTRKPFRFFHFLADHDSFLPTVSAHWAASGTLYHSRAALQLFHKKLKTL</sequence>
<name>A0A1J3EH56_NOCCA</name>
<dbReference type="PANTHER" id="PTHR33710">
    <property type="entry name" value="BNAC02G09200D PROTEIN"/>
    <property type="match status" value="1"/>
</dbReference>
<dbReference type="AlphaFoldDB" id="A0A1J3EH56"/>
<dbReference type="Gene3D" id="3.60.10.10">
    <property type="entry name" value="Endonuclease/exonuclease/phosphatase"/>
    <property type="match status" value="1"/>
</dbReference>
<dbReference type="InterPro" id="IPR005135">
    <property type="entry name" value="Endo/exonuclease/phosphatase"/>
</dbReference>
<accession>A0A1J3EH56</accession>